<accession>A0ABY7D8M3</accession>
<sequence length="411" mass="45026">MLQIIFEHLVQLCFGNDFNITNTEDSALCKRINVDNGSIFDNKFDQVFNRRLELQPTTASLGPSRVSTNQSLSTSATYQSKVTKSSSIDASLLSTPHISPTQSSITVNSTTKKQQMASKLPIYMPIYPPKPPLLGPPTPGLPWVPPCKFTGSCCALALGQLPADIEFAESALPGTLLAEMKDVTNITMNVNVEPTKFQALFDGVFNVTSEGNSTLLVPPRHVMGELSLSPGTLRAVDGDMTSQNNISYSVMHSEPDDYDVYFHVDEETGRVNKTRKMNSTDPNKYVIFVKAMEDSPQQQSRVAIVSIVVIAPSDPNTDPQSSVNPIVRLVLQIATVFILMAFIVGCVVIFHHRYQVHHSKVKVKDMPSNDNNAKVQFAVYQSSNSSLNTTIPDNPASPSQVTLDNDHLTVP</sequence>
<keyword evidence="1" id="KW-0106">Calcium</keyword>
<dbReference type="Pfam" id="PF00028">
    <property type="entry name" value="Cadherin"/>
    <property type="match status" value="1"/>
</dbReference>
<dbReference type="InterPro" id="IPR002126">
    <property type="entry name" value="Cadherin-like_dom"/>
</dbReference>
<dbReference type="InterPro" id="IPR015919">
    <property type="entry name" value="Cadherin-like_sf"/>
</dbReference>
<feature type="transmembrane region" description="Helical" evidence="3">
    <location>
        <begin position="329"/>
        <end position="350"/>
    </location>
</feature>
<evidence type="ECO:0000259" key="4">
    <source>
        <dbReference type="PROSITE" id="PS50268"/>
    </source>
</evidence>
<dbReference type="SUPFAM" id="SSF49313">
    <property type="entry name" value="Cadherin-like"/>
    <property type="match status" value="1"/>
</dbReference>
<reference evidence="5" key="1">
    <citation type="submission" date="2022-11" db="EMBL/GenBank/DDBJ databases">
        <title>Centuries of genome instability and evolution in soft-shell clam transmissible cancer (bioRxiv).</title>
        <authorList>
            <person name="Hart S.F.M."/>
            <person name="Yonemitsu M.A."/>
            <person name="Giersch R.M."/>
            <person name="Beal B.F."/>
            <person name="Arriagada G."/>
            <person name="Davis B.W."/>
            <person name="Ostrander E.A."/>
            <person name="Goff S.P."/>
            <person name="Metzger M.J."/>
        </authorList>
    </citation>
    <scope>NUCLEOTIDE SEQUENCE</scope>
    <source>
        <strain evidence="5">MELC-2E11</strain>
        <tissue evidence="5">Siphon/mantle</tissue>
    </source>
</reference>
<keyword evidence="6" id="KW-1185">Reference proteome</keyword>
<protein>
    <submittedName>
        <fullName evidence="5">CAD99-like protein</fullName>
    </submittedName>
</protein>
<organism evidence="5 6">
    <name type="scientific">Mya arenaria</name>
    <name type="common">Soft-shell clam</name>
    <dbReference type="NCBI Taxonomy" id="6604"/>
    <lineage>
        <taxon>Eukaryota</taxon>
        <taxon>Metazoa</taxon>
        <taxon>Spiralia</taxon>
        <taxon>Lophotrochozoa</taxon>
        <taxon>Mollusca</taxon>
        <taxon>Bivalvia</taxon>
        <taxon>Autobranchia</taxon>
        <taxon>Heteroconchia</taxon>
        <taxon>Euheterodonta</taxon>
        <taxon>Imparidentia</taxon>
        <taxon>Neoheterodontei</taxon>
        <taxon>Myida</taxon>
        <taxon>Myoidea</taxon>
        <taxon>Myidae</taxon>
        <taxon>Mya</taxon>
    </lineage>
</organism>
<evidence type="ECO:0000256" key="3">
    <source>
        <dbReference type="SAM" id="Phobius"/>
    </source>
</evidence>
<dbReference type="PROSITE" id="PS50268">
    <property type="entry name" value="CADHERIN_2"/>
    <property type="match status" value="1"/>
</dbReference>
<feature type="region of interest" description="Disordered" evidence="2">
    <location>
        <begin position="386"/>
        <end position="411"/>
    </location>
</feature>
<feature type="domain" description="Cadherin" evidence="4">
    <location>
        <begin position="232"/>
        <end position="321"/>
    </location>
</feature>
<dbReference type="Proteomes" id="UP001164746">
    <property type="component" value="Chromosome 1"/>
</dbReference>
<name>A0ABY7D8M3_MYAAR</name>
<dbReference type="Gene3D" id="2.60.40.60">
    <property type="entry name" value="Cadherins"/>
    <property type="match status" value="1"/>
</dbReference>
<dbReference type="CDD" id="cd11304">
    <property type="entry name" value="Cadherin_repeat"/>
    <property type="match status" value="1"/>
</dbReference>
<proteinExistence type="predicted"/>
<keyword evidence="3" id="KW-0472">Membrane</keyword>
<feature type="compositionally biased region" description="Polar residues" evidence="2">
    <location>
        <begin position="386"/>
        <end position="403"/>
    </location>
</feature>
<keyword evidence="3" id="KW-1133">Transmembrane helix</keyword>
<gene>
    <name evidence="5" type="ORF">MAR_006488</name>
</gene>
<evidence type="ECO:0000313" key="6">
    <source>
        <dbReference type="Proteomes" id="UP001164746"/>
    </source>
</evidence>
<dbReference type="EMBL" id="CP111012">
    <property type="protein sequence ID" value="WAQ94017.1"/>
    <property type="molecule type" value="Genomic_DNA"/>
</dbReference>
<evidence type="ECO:0000313" key="5">
    <source>
        <dbReference type="EMBL" id="WAQ94017.1"/>
    </source>
</evidence>
<keyword evidence="3" id="KW-0812">Transmembrane</keyword>
<evidence type="ECO:0000256" key="1">
    <source>
        <dbReference type="PROSITE-ProRule" id="PRU00043"/>
    </source>
</evidence>
<evidence type="ECO:0000256" key="2">
    <source>
        <dbReference type="SAM" id="MobiDB-lite"/>
    </source>
</evidence>